<name>A0A9D9DHL2_9BACL</name>
<evidence type="ECO:0000256" key="1">
    <source>
        <dbReference type="ARBA" id="ARBA00004651"/>
    </source>
</evidence>
<protein>
    <submittedName>
        <fullName evidence="9">ABC transporter permease</fullName>
    </submittedName>
</protein>
<keyword evidence="4 7" id="KW-0812">Transmembrane</keyword>
<dbReference type="InterPro" id="IPR035906">
    <property type="entry name" value="MetI-like_sf"/>
</dbReference>
<feature type="transmembrane region" description="Helical" evidence="7">
    <location>
        <begin position="165"/>
        <end position="187"/>
    </location>
</feature>
<gene>
    <name evidence="9" type="ORF">IAC58_04620</name>
</gene>
<comment type="caution">
    <text evidence="9">The sequence shown here is derived from an EMBL/GenBank/DDBJ whole genome shotgun (WGS) entry which is preliminary data.</text>
</comment>
<evidence type="ECO:0000256" key="4">
    <source>
        <dbReference type="ARBA" id="ARBA00022692"/>
    </source>
</evidence>
<comment type="similarity">
    <text evidence="7">Belongs to the binding-protein-dependent transport system permease family.</text>
</comment>
<sequence length="346" mass="39118">MVKYVIKRILLALFTCFIVLSIAYLLLCCLPITRRLDPNIGTRFAYYMDYVDNGFLVYTHEPVTYYGDLLEHIYQTATGTDYYFYQAPVFMRYWTWISGILTRWDWGTALFVEDGLPAMNVLLSRLPTTVSVNVISVFFSVPLGIGLGVLCALKKDSIFDNIVQVLIMVIIAIPSFVLISYCILLAYSTDWLPPYFQGNSIDTGRRIASYIIPVFILSIGSLCGYARFVRAELCEVLESDYLLLARTKGLTRRQAITRHAFRNAMVPVLPSVVSEFVAILGGSMILENLYQIEGVGRLYMDAFTAKDYSVLMADMSFYTVIGLLASIIVDLSYGFIDPRIRMGAKK</sequence>
<evidence type="ECO:0000256" key="2">
    <source>
        <dbReference type="ARBA" id="ARBA00022448"/>
    </source>
</evidence>
<dbReference type="Proteomes" id="UP000823613">
    <property type="component" value="Unassembled WGS sequence"/>
</dbReference>
<feature type="transmembrane region" description="Helical" evidence="7">
    <location>
        <begin position="315"/>
        <end position="336"/>
    </location>
</feature>
<keyword evidence="2 7" id="KW-0813">Transport</keyword>
<dbReference type="Pfam" id="PF00528">
    <property type="entry name" value="BPD_transp_1"/>
    <property type="match status" value="1"/>
</dbReference>
<dbReference type="SUPFAM" id="SSF161098">
    <property type="entry name" value="MetI-like"/>
    <property type="match status" value="1"/>
</dbReference>
<reference evidence="9" key="1">
    <citation type="submission" date="2020-10" db="EMBL/GenBank/DDBJ databases">
        <authorList>
            <person name="Gilroy R."/>
        </authorList>
    </citation>
    <scope>NUCLEOTIDE SEQUENCE</scope>
    <source>
        <strain evidence="9">11159</strain>
    </source>
</reference>
<feature type="transmembrane region" description="Helical" evidence="7">
    <location>
        <begin position="264"/>
        <end position="286"/>
    </location>
</feature>
<feature type="transmembrane region" description="Helical" evidence="7">
    <location>
        <begin position="207"/>
        <end position="228"/>
    </location>
</feature>
<proteinExistence type="inferred from homology"/>
<accession>A0A9D9DHL2</accession>
<feature type="domain" description="ABC transmembrane type-1" evidence="8">
    <location>
        <begin position="126"/>
        <end position="329"/>
    </location>
</feature>
<dbReference type="GO" id="GO:0055085">
    <property type="term" value="P:transmembrane transport"/>
    <property type="evidence" value="ECO:0007669"/>
    <property type="project" value="InterPro"/>
</dbReference>
<dbReference type="GO" id="GO:0005886">
    <property type="term" value="C:plasma membrane"/>
    <property type="evidence" value="ECO:0007669"/>
    <property type="project" value="UniProtKB-SubCell"/>
</dbReference>
<dbReference type="AlphaFoldDB" id="A0A9D9DHL2"/>
<dbReference type="InterPro" id="IPR000515">
    <property type="entry name" value="MetI-like"/>
</dbReference>
<keyword evidence="5 7" id="KW-1133">Transmembrane helix</keyword>
<evidence type="ECO:0000313" key="10">
    <source>
        <dbReference type="Proteomes" id="UP000823613"/>
    </source>
</evidence>
<evidence type="ECO:0000256" key="6">
    <source>
        <dbReference type="ARBA" id="ARBA00023136"/>
    </source>
</evidence>
<dbReference type="PANTHER" id="PTHR30465:SF0">
    <property type="entry name" value="OLIGOPEPTIDE TRANSPORT SYSTEM PERMEASE PROTEIN APPB"/>
    <property type="match status" value="1"/>
</dbReference>
<evidence type="ECO:0000256" key="7">
    <source>
        <dbReference type="RuleBase" id="RU363032"/>
    </source>
</evidence>
<dbReference type="Gene3D" id="1.10.3720.10">
    <property type="entry name" value="MetI-like"/>
    <property type="match status" value="1"/>
</dbReference>
<reference evidence="9" key="2">
    <citation type="journal article" date="2021" name="PeerJ">
        <title>Extensive microbial diversity within the chicken gut microbiome revealed by metagenomics and culture.</title>
        <authorList>
            <person name="Gilroy R."/>
            <person name="Ravi A."/>
            <person name="Getino M."/>
            <person name="Pursley I."/>
            <person name="Horton D.L."/>
            <person name="Alikhan N.F."/>
            <person name="Baker D."/>
            <person name="Gharbi K."/>
            <person name="Hall N."/>
            <person name="Watson M."/>
            <person name="Adriaenssens E.M."/>
            <person name="Foster-Nyarko E."/>
            <person name="Jarju S."/>
            <person name="Secka A."/>
            <person name="Antonio M."/>
            <person name="Oren A."/>
            <person name="Chaudhuri R.R."/>
            <person name="La Ragione R."/>
            <person name="Hildebrand F."/>
            <person name="Pallen M.J."/>
        </authorList>
    </citation>
    <scope>NUCLEOTIDE SEQUENCE</scope>
    <source>
        <strain evidence="9">11159</strain>
    </source>
</reference>
<evidence type="ECO:0000256" key="3">
    <source>
        <dbReference type="ARBA" id="ARBA00022475"/>
    </source>
</evidence>
<comment type="subcellular location">
    <subcellularLocation>
        <location evidence="1 7">Cell membrane</location>
        <topology evidence="1 7">Multi-pass membrane protein</topology>
    </subcellularLocation>
</comment>
<organism evidence="9 10">
    <name type="scientific">Candidatus Onthovivens merdipullorum</name>
    <dbReference type="NCBI Taxonomy" id="2840889"/>
    <lineage>
        <taxon>Bacteria</taxon>
        <taxon>Bacillati</taxon>
        <taxon>Bacillota</taxon>
        <taxon>Bacilli</taxon>
        <taxon>Bacillales</taxon>
        <taxon>Candidatus Onthovivens</taxon>
    </lineage>
</organism>
<evidence type="ECO:0000256" key="5">
    <source>
        <dbReference type="ARBA" id="ARBA00022989"/>
    </source>
</evidence>
<dbReference type="PANTHER" id="PTHR30465">
    <property type="entry name" value="INNER MEMBRANE ABC TRANSPORTER"/>
    <property type="match status" value="1"/>
</dbReference>
<keyword evidence="6 7" id="KW-0472">Membrane</keyword>
<dbReference type="PROSITE" id="PS50928">
    <property type="entry name" value="ABC_TM1"/>
    <property type="match status" value="1"/>
</dbReference>
<dbReference type="CDD" id="cd06261">
    <property type="entry name" value="TM_PBP2"/>
    <property type="match status" value="1"/>
</dbReference>
<keyword evidence="3" id="KW-1003">Cell membrane</keyword>
<feature type="transmembrane region" description="Helical" evidence="7">
    <location>
        <begin position="130"/>
        <end position="153"/>
    </location>
</feature>
<evidence type="ECO:0000313" key="9">
    <source>
        <dbReference type="EMBL" id="MBO8427817.1"/>
    </source>
</evidence>
<dbReference type="EMBL" id="JADIMY010000091">
    <property type="protein sequence ID" value="MBO8427817.1"/>
    <property type="molecule type" value="Genomic_DNA"/>
</dbReference>
<feature type="transmembrane region" description="Helical" evidence="7">
    <location>
        <begin position="9"/>
        <end position="33"/>
    </location>
</feature>
<evidence type="ECO:0000259" key="8">
    <source>
        <dbReference type="PROSITE" id="PS50928"/>
    </source>
</evidence>